<dbReference type="Proteomes" id="UP000597138">
    <property type="component" value="Unassembled WGS sequence"/>
</dbReference>
<reference evidence="4" key="3">
    <citation type="journal article" date="2019" name="Int. J. Syst. Evol. Microbiol.">
        <title>The Global Catalogue of Microorganisms (GCM) 10K type strain sequencing project: providing services to taxonomists for standard genome sequencing and annotation.</title>
        <authorList>
            <consortium name="The Broad Institute Genomics Platform"/>
            <consortium name="The Broad Institute Genome Sequencing Center for Infectious Disease"/>
            <person name="Wu L."/>
            <person name="Ma J."/>
        </authorList>
    </citation>
    <scope>NUCLEOTIDE SEQUENCE [LARGE SCALE GENOMIC DNA]</scope>
    <source>
        <strain evidence="4">CGMCC 1.11013</strain>
    </source>
</reference>
<evidence type="ECO:0000313" key="4">
    <source>
        <dbReference type="Proteomes" id="UP000597138"/>
    </source>
</evidence>
<protein>
    <submittedName>
        <fullName evidence="2">Uncharacterized protein</fullName>
    </submittedName>
</protein>
<reference evidence="1" key="1">
    <citation type="journal article" date="2014" name="Int. J. Syst. Evol. Microbiol.">
        <title>Complete genome of a new Firmicutes species belonging to the dominant human colonic microbiota ('Ruminococcus bicirculans') reveals two chromosomes and a selective capacity to utilize plant glucans.</title>
        <authorList>
            <consortium name="NISC Comparative Sequencing Program"/>
            <person name="Wegmann U."/>
            <person name="Louis P."/>
            <person name="Goesmann A."/>
            <person name="Henrissat B."/>
            <person name="Duncan S.H."/>
            <person name="Flint H.J."/>
        </authorList>
    </citation>
    <scope>NUCLEOTIDE SEQUENCE</scope>
    <source>
        <strain evidence="1">CGMCC 1.11013</strain>
    </source>
</reference>
<proteinExistence type="predicted"/>
<organism evidence="2 3">
    <name type="scientific">Caballeronia grimmiae</name>
    <dbReference type="NCBI Taxonomy" id="1071679"/>
    <lineage>
        <taxon>Bacteria</taxon>
        <taxon>Pseudomonadati</taxon>
        <taxon>Pseudomonadota</taxon>
        <taxon>Betaproteobacteria</taxon>
        <taxon>Burkholderiales</taxon>
        <taxon>Burkholderiaceae</taxon>
        <taxon>Caballeronia</taxon>
    </lineage>
</organism>
<reference evidence="1" key="4">
    <citation type="submission" date="2024-05" db="EMBL/GenBank/DDBJ databases">
        <authorList>
            <person name="Sun Q."/>
            <person name="Zhou Y."/>
        </authorList>
    </citation>
    <scope>NUCLEOTIDE SEQUENCE</scope>
    <source>
        <strain evidence="1">CGMCC 1.11013</strain>
    </source>
</reference>
<dbReference type="Proteomes" id="UP000027439">
    <property type="component" value="Unassembled WGS sequence"/>
</dbReference>
<dbReference type="EMBL" id="BMEG01000002">
    <property type="protein sequence ID" value="GGD60925.1"/>
    <property type="molecule type" value="Genomic_DNA"/>
</dbReference>
<accession>A0A069NN02</accession>
<comment type="caution">
    <text evidence="2">The sequence shown here is derived from an EMBL/GenBank/DDBJ whole genome shotgun (WGS) entry which is preliminary data.</text>
</comment>
<evidence type="ECO:0000313" key="1">
    <source>
        <dbReference type="EMBL" id="GGD60925.1"/>
    </source>
</evidence>
<keyword evidence="4" id="KW-1185">Reference proteome</keyword>
<gene>
    <name evidence="2" type="ORF">BG57_18675</name>
    <name evidence="1" type="ORF">GCM10010985_13750</name>
</gene>
<evidence type="ECO:0000313" key="3">
    <source>
        <dbReference type="Proteomes" id="UP000027439"/>
    </source>
</evidence>
<dbReference type="AlphaFoldDB" id="A0A069NN02"/>
<name>A0A069NN02_9BURK</name>
<evidence type="ECO:0000313" key="2">
    <source>
        <dbReference type="EMBL" id="KDR28944.1"/>
    </source>
</evidence>
<dbReference type="EMBL" id="JFHE01000033">
    <property type="protein sequence ID" value="KDR28944.1"/>
    <property type="molecule type" value="Genomic_DNA"/>
</dbReference>
<dbReference type="STRING" id="1071679.BG57_18675"/>
<reference evidence="2 3" key="2">
    <citation type="submission" date="2014-03" db="EMBL/GenBank/DDBJ databases">
        <title>Draft Genome Sequences of Four Burkholderia Strains.</title>
        <authorList>
            <person name="Liu X.Y."/>
            <person name="Li C.X."/>
            <person name="Xu J.H."/>
        </authorList>
    </citation>
    <scope>NUCLEOTIDE SEQUENCE [LARGE SCALE GENOMIC DNA]</scope>
    <source>
        <strain evidence="2 3">R27</strain>
    </source>
</reference>
<sequence length="87" mass="9535">MRPGLPHSIAVTTRRSGTQKARHATCCQAMQRPLETHWTVAAAVPDPFASRNATRACIVDGAELSHGVREARDAPKRADRPFSQFDP</sequence>